<reference evidence="1 2" key="1">
    <citation type="submission" date="2020-04" db="EMBL/GenBank/DDBJ databases">
        <title>Genome-Wide Identification of 5-Methylcytosine Sites in Bacterial Genomes By High-Throughput Sequencing of MspJI Restriction Fragments.</title>
        <authorList>
            <person name="Wu V."/>
        </authorList>
    </citation>
    <scope>NUCLEOTIDE SEQUENCE [LARGE SCALE GENOMIC DNA]</scope>
    <source>
        <strain evidence="1 2">S2</strain>
    </source>
</reference>
<reference evidence="1 2" key="2">
    <citation type="submission" date="2020-04" db="EMBL/GenBank/DDBJ databases">
        <authorList>
            <person name="Fomenkov A."/>
            <person name="Anton B.P."/>
            <person name="Roberts R.J."/>
        </authorList>
    </citation>
    <scope>NUCLEOTIDE SEQUENCE [LARGE SCALE GENOMIC DNA]</scope>
    <source>
        <strain evidence="1 2">S2</strain>
    </source>
</reference>
<gene>
    <name evidence="1" type="ORF">HFZ78_06205</name>
</gene>
<proteinExistence type="predicted"/>
<dbReference type="EMBL" id="CP051128">
    <property type="protein sequence ID" value="QIZ06348.1"/>
    <property type="molecule type" value="Genomic_DNA"/>
</dbReference>
<evidence type="ECO:0000313" key="1">
    <source>
        <dbReference type="EMBL" id="QIZ06348.1"/>
    </source>
</evidence>
<protein>
    <submittedName>
        <fullName evidence="1">Uncharacterized protein</fullName>
    </submittedName>
</protein>
<evidence type="ECO:0000313" key="2">
    <source>
        <dbReference type="Proteomes" id="UP000501868"/>
    </source>
</evidence>
<accession>A0A6H1NYL5</accession>
<organism evidence="1 2">
    <name type="scientific">Priestia megaterium</name>
    <name type="common">Bacillus megaterium</name>
    <dbReference type="NCBI Taxonomy" id="1404"/>
    <lineage>
        <taxon>Bacteria</taxon>
        <taxon>Bacillati</taxon>
        <taxon>Bacillota</taxon>
        <taxon>Bacilli</taxon>
        <taxon>Bacillales</taxon>
        <taxon>Bacillaceae</taxon>
        <taxon>Priestia</taxon>
    </lineage>
</organism>
<dbReference type="AlphaFoldDB" id="A0A6H1NYL5"/>
<dbReference type="Proteomes" id="UP000501868">
    <property type="component" value="Chromosome"/>
</dbReference>
<name>A0A6H1NYL5_PRIMG</name>
<sequence length="65" mass="7510">MSVVYGKIILEVSIQDSKLENLLKVIKGINKYNIELYEIDILTSSGNVYSLKVDDVDVEWYLKEK</sequence>